<reference evidence="1" key="2">
    <citation type="journal article" date="2015" name="Fish Shellfish Immunol.">
        <title>Early steps in the European eel (Anguilla anguilla)-Vibrio vulnificus interaction in the gills: Role of the RtxA13 toxin.</title>
        <authorList>
            <person name="Callol A."/>
            <person name="Pajuelo D."/>
            <person name="Ebbesson L."/>
            <person name="Teles M."/>
            <person name="MacKenzie S."/>
            <person name="Amaro C."/>
        </authorList>
    </citation>
    <scope>NUCLEOTIDE SEQUENCE</scope>
</reference>
<evidence type="ECO:0000313" key="1">
    <source>
        <dbReference type="EMBL" id="JAH17919.1"/>
    </source>
</evidence>
<sequence length="64" mass="7415">MVTESPSITSLPSLWPIYCLFTLPWFSSPGHGQELHHLPNSDLTPGYNQLLFFLFQIRKNRRAI</sequence>
<dbReference type="EMBL" id="GBXM01090658">
    <property type="protein sequence ID" value="JAH17919.1"/>
    <property type="molecule type" value="Transcribed_RNA"/>
</dbReference>
<reference evidence="1" key="1">
    <citation type="submission" date="2014-11" db="EMBL/GenBank/DDBJ databases">
        <authorList>
            <person name="Amaro Gonzalez C."/>
        </authorList>
    </citation>
    <scope>NUCLEOTIDE SEQUENCE</scope>
</reference>
<accession>A0A0E9QM64</accession>
<name>A0A0E9QM64_ANGAN</name>
<organism evidence="1">
    <name type="scientific">Anguilla anguilla</name>
    <name type="common">European freshwater eel</name>
    <name type="synonym">Muraena anguilla</name>
    <dbReference type="NCBI Taxonomy" id="7936"/>
    <lineage>
        <taxon>Eukaryota</taxon>
        <taxon>Metazoa</taxon>
        <taxon>Chordata</taxon>
        <taxon>Craniata</taxon>
        <taxon>Vertebrata</taxon>
        <taxon>Euteleostomi</taxon>
        <taxon>Actinopterygii</taxon>
        <taxon>Neopterygii</taxon>
        <taxon>Teleostei</taxon>
        <taxon>Anguilliformes</taxon>
        <taxon>Anguillidae</taxon>
        <taxon>Anguilla</taxon>
    </lineage>
</organism>
<protein>
    <submittedName>
        <fullName evidence="1">Uncharacterized protein</fullName>
    </submittedName>
</protein>
<dbReference type="AlphaFoldDB" id="A0A0E9QM64"/>
<proteinExistence type="predicted"/>